<name>A0A382LC26_9ZZZZ</name>
<dbReference type="InterPro" id="IPR013429">
    <property type="entry name" value="Regulatory_FmdB_Zinc_ribbon"/>
</dbReference>
<reference evidence="2" key="1">
    <citation type="submission" date="2018-05" db="EMBL/GenBank/DDBJ databases">
        <authorList>
            <person name="Lanie J.A."/>
            <person name="Ng W.-L."/>
            <person name="Kazmierczak K.M."/>
            <person name="Andrzejewski T.M."/>
            <person name="Davidsen T.M."/>
            <person name="Wayne K.J."/>
            <person name="Tettelin H."/>
            <person name="Glass J.I."/>
            <person name="Rusch D."/>
            <person name="Podicherti R."/>
            <person name="Tsui H.-C.T."/>
            <person name="Winkler M.E."/>
        </authorList>
    </citation>
    <scope>NUCLEOTIDE SEQUENCE</scope>
</reference>
<dbReference type="SUPFAM" id="SSF144206">
    <property type="entry name" value="NOB1 zinc finger-like"/>
    <property type="match status" value="1"/>
</dbReference>
<evidence type="ECO:0000259" key="1">
    <source>
        <dbReference type="SMART" id="SM00834"/>
    </source>
</evidence>
<dbReference type="Pfam" id="PF09723">
    <property type="entry name" value="Zn_ribbon_8"/>
    <property type="match status" value="1"/>
</dbReference>
<organism evidence="2">
    <name type="scientific">marine metagenome</name>
    <dbReference type="NCBI Taxonomy" id="408172"/>
    <lineage>
        <taxon>unclassified sequences</taxon>
        <taxon>metagenomes</taxon>
        <taxon>ecological metagenomes</taxon>
    </lineage>
</organism>
<protein>
    <recommendedName>
        <fullName evidence="1">Putative regulatory protein FmdB zinc ribbon domain-containing protein</fullName>
    </recommendedName>
</protein>
<accession>A0A382LC26</accession>
<evidence type="ECO:0000313" key="2">
    <source>
        <dbReference type="EMBL" id="SVC32401.1"/>
    </source>
</evidence>
<dbReference type="InterPro" id="IPR036283">
    <property type="entry name" value="NOB1_Zf-like_sf"/>
</dbReference>
<feature type="domain" description="Putative regulatory protein FmdB zinc ribbon" evidence="1">
    <location>
        <begin position="1"/>
        <end position="36"/>
    </location>
</feature>
<dbReference type="EMBL" id="UINC01085141">
    <property type="protein sequence ID" value="SVC32401.1"/>
    <property type="molecule type" value="Genomic_DNA"/>
</dbReference>
<dbReference type="NCBIfam" id="TIGR02605">
    <property type="entry name" value="CxxC_CxxC_SSSS"/>
    <property type="match status" value="1"/>
</dbReference>
<dbReference type="AlphaFoldDB" id="A0A382LC26"/>
<sequence>MPIYEYACVSCDHHLEALQKMSEDPLVFCPECGEESLR</sequence>
<dbReference type="SMART" id="SM00834">
    <property type="entry name" value="CxxC_CXXC_SSSS"/>
    <property type="match status" value="1"/>
</dbReference>
<proteinExistence type="predicted"/>
<feature type="non-terminal residue" evidence="2">
    <location>
        <position position="38"/>
    </location>
</feature>
<gene>
    <name evidence="2" type="ORF">METZ01_LOCUS285255</name>
</gene>